<evidence type="ECO:0008006" key="4">
    <source>
        <dbReference type="Google" id="ProtNLM"/>
    </source>
</evidence>
<accession>A0A022QVG4</accession>
<protein>
    <recommendedName>
        <fullName evidence="4">Protein ECERIFERUM 26-like</fullName>
    </recommendedName>
</protein>
<dbReference type="AlphaFoldDB" id="A0A022QVG4"/>
<evidence type="ECO:0000313" key="3">
    <source>
        <dbReference type="Proteomes" id="UP000030748"/>
    </source>
</evidence>
<keyword evidence="3" id="KW-1185">Reference proteome</keyword>
<dbReference type="eggNOG" id="ENOG502QQYP">
    <property type="taxonomic scope" value="Eukaryota"/>
</dbReference>
<comment type="similarity">
    <text evidence="1">Belongs to the plant acyltransferase family.</text>
</comment>
<gene>
    <name evidence="2" type="ORF">MIMGU_mgv1a006596mg</name>
</gene>
<dbReference type="Proteomes" id="UP000030748">
    <property type="component" value="Unassembled WGS sequence"/>
</dbReference>
<evidence type="ECO:0000313" key="2">
    <source>
        <dbReference type="EMBL" id="EYU32707.1"/>
    </source>
</evidence>
<evidence type="ECO:0000256" key="1">
    <source>
        <dbReference type="ARBA" id="ARBA00009861"/>
    </source>
</evidence>
<dbReference type="EMBL" id="KI630827">
    <property type="protein sequence ID" value="EYU32707.1"/>
    <property type="molecule type" value="Genomic_DNA"/>
</dbReference>
<dbReference type="InterPro" id="IPR050317">
    <property type="entry name" value="Plant_Fungal_Acyltransferase"/>
</dbReference>
<dbReference type="OrthoDB" id="1862401at2759"/>
<dbReference type="GO" id="GO:0016747">
    <property type="term" value="F:acyltransferase activity, transferring groups other than amino-acyl groups"/>
    <property type="evidence" value="ECO:0000318"/>
    <property type="project" value="GO_Central"/>
</dbReference>
<proteinExistence type="inferred from homology"/>
<dbReference type="Pfam" id="PF02458">
    <property type="entry name" value="Transferase"/>
    <property type="match status" value="1"/>
</dbReference>
<dbReference type="PhylomeDB" id="A0A022QVG4"/>
<dbReference type="InterPro" id="IPR023213">
    <property type="entry name" value="CAT-like_dom_sf"/>
</dbReference>
<dbReference type="PANTHER" id="PTHR31642">
    <property type="entry name" value="TRICHOTHECENE 3-O-ACETYLTRANSFERASE"/>
    <property type="match status" value="1"/>
</dbReference>
<reference evidence="2 3" key="1">
    <citation type="journal article" date="2013" name="Proc. Natl. Acad. Sci. U.S.A.">
        <title>Fine-scale variation in meiotic recombination in Mimulus inferred from population shotgun sequencing.</title>
        <authorList>
            <person name="Hellsten U."/>
            <person name="Wright K.M."/>
            <person name="Jenkins J."/>
            <person name="Shu S."/>
            <person name="Yuan Y."/>
            <person name="Wessler S.R."/>
            <person name="Schmutz J."/>
            <person name="Willis J.H."/>
            <person name="Rokhsar D.S."/>
        </authorList>
    </citation>
    <scope>NUCLEOTIDE SEQUENCE [LARGE SCALE GENOMIC DNA]</scope>
    <source>
        <strain evidence="3">cv. DUN x IM62</strain>
    </source>
</reference>
<dbReference type="Gene3D" id="3.30.559.10">
    <property type="entry name" value="Chloramphenicol acetyltransferase-like domain"/>
    <property type="match status" value="2"/>
</dbReference>
<dbReference type="KEGG" id="egt:105963138"/>
<name>A0A022QVG4_ERYGU</name>
<dbReference type="PANTHER" id="PTHR31642:SF115">
    <property type="entry name" value="PROTEIN ECERIFERUM 26-LIKE"/>
    <property type="match status" value="1"/>
</dbReference>
<organism evidence="2 3">
    <name type="scientific">Erythranthe guttata</name>
    <name type="common">Yellow monkey flower</name>
    <name type="synonym">Mimulus guttatus</name>
    <dbReference type="NCBI Taxonomy" id="4155"/>
    <lineage>
        <taxon>Eukaryota</taxon>
        <taxon>Viridiplantae</taxon>
        <taxon>Streptophyta</taxon>
        <taxon>Embryophyta</taxon>
        <taxon>Tracheophyta</taxon>
        <taxon>Spermatophyta</taxon>
        <taxon>Magnoliopsida</taxon>
        <taxon>eudicotyledons</taxon>
        <taxon>Gunneridae</taxon>
        <taxon>Pentapetalae</taxon>
        <taxon>asterids</taxon>
        <taxon>lamiids</taxon>
        <taxon>Lamiales</taxon>
        <taxon>Phrymaceae</taxon>
        <taxon>Erythranthe</taxon>
    </lineage>
</organism>
<sequence>MAEVDQERGLVYDIKLSSVGPGNVTGQDSIFEARNMDLAMKLHYIRCVYYFGSRAFEGLTTLAIKEPIFVWLNRFPMTAGRFRRDESGRPYIKCNDCGVRFIEAKCRTSLDEWFEMSDDIAMREKFLCSNSIIGPELSFSPLIYIQLTKFKCGGMAVGLSWAHVLGDVFSAAEYMNNWSRVATGFGLNRPINKMADGPTKPKYFNGRVKVSEDPLSVKRVDSVGDNWVFAAKRKTAAFSFDVTPTQLSHLRSKLSRNGIDSPAFEAISAVIWRCIAGIRGGESEPRIVTICKRSEDNEKFRVLRNNQVVLVVKAESPVMEANPSDLAALMKNGGIDERAGIEEAVERDHGLPDFIVYGANLTFVNLEGADFYDFEYSGQKPVRVSCRIDGVGENGAVLVLPAAEGGGGGRSVMAILPENEVAAVKSELKREGFLLMG</sequence>
<dbReference type="STRING" id="4155.A0A022QVG4"/>
<dbReference type="OMA" id="WVTANNC"/>